<evidence type="ECO:0000259" key="2">
    <source>
        <dbReference type="Pfam" id="PF02481"/>
    </source>
</evidence>
<comment type="similarity">
    <text evidence="1">Belongs to the DprA/Smf family.</text>
</comment>
<organism evidence="3 4">
    <name type="scientific">Tetragenococcus muriaticus 3MR10-3</name>
    <dbReference type="NCBI Taxonomy" id="1302648"/>
    <lineage>
        <taxon>Bacteria</taxon>
        <taxon>Bacillati</taxon>
        <taxon>Bacillota</taxon>
        <taxon>Bacilli</taxon>
        <taxon>Lactobacillales</taxon>
        <taxon>Enterococcaceae</taxon>
        <taxon>Tetragenococcus</taxon>
    </lineage>
</organism>
<proteinExistence type="inferred from homology"/>
<keyword evidence="4" id="KW-1185">Reference proteome</keyword>
<dbReference type="AlphaFoldDB" id="A0A091C3H5"/>
<dbReference type="EMBL" id="JPVT01000140">
    <property type="protein sequence ID" value="KFN90642.1"/>
    <property type="molecule type" value="Genomic_DNA"/>
</dbReference>
<evidence type="ECO:0000256" key="1">
    <source>
        <dbReference type="ARBA" id="ARBA00006525"/>
    </source>
</evidence>
<dbReference type="RefSeq" id="WP_038023418.1">
    <property type="nucleotide sequence ID" value="NZ_JPVT01000140.1"/>
</dbReference>
<protein>
    <submittedName>
        <fullName evidence="3">Rossmann fold nucleotide-binding protein</fullName>
    </submittedName>
</protein>
<dbReference type="GO" id="GO:0009294">
    <property type="term" value="P:DNA-mediated transformation"/>
    <property type="evidence" value="ECO:0007669"/>
    <property type="project" value="InterPro"/>
</dbReference>
<dbReference type="PANTHER" id="PTHR43022:SF1">
    <property type="entry name" value="PROTEIN SMF"/>
    <property type="match status" value="1"/>
</dbReference>
<dbReference type="PATRIC" id="fig|1302648.3.peg.1357"/>
<dbReference type="Pfam" id="PF02481">
    <property type="entry name" value="DNA_processg_A"/>
    <property type="match status" value="1"/>
</dbReference>
<gene>
    <name evidence="3" type="ORF">TMU3MR103_1391</name>
</gene>
<dbReference type="SUPFAM" id="SSF102405">
    <property type="entry name" value="MCP/YpsA-like"/>
    <property type="match status" value="1"/>
</dbReference>
<comment type="caution">
    <text evidence="3">The sequence shown here is derived from an EMBL/GenBank/DDBJ whole genome shotgun (WGS) entry which is preliminary data.</text>
</comment>
<accession>A0A091C3H5</accession>
<evidence type="ECO:0000313" key="4">
    <source>
        <dbReference type="Proteomes" id="UP000029381"/>
    </source>
</evidence>
<reference evidence="3 4" key="1">
    <citation type="submission" date="2014-08" db="EMBL/GenBank/DDBJ databases">
        <title>Genome sequence of Tetragenococcus muriaticus.</title>
        <authorList>
            <person name="Chuea-nongthon C."/>
            <person name="Rodtong S."/>
            <person name="Yongsawatdigul J."/>
            <person name="Steele J.L."/>
            <person name="Liu X.-y."/>
            <person name="Speers J."/>
            <person name="Glasner J.D."/>
            <person name="Neeno-Eckwall E.C."/>
        </authorList>
    </citation>
    <scope>NUCLEOTIDE SEQUENCE [LARGE SCALE GENOMIC DNA]</scope>
    <source>
        <strain evidence="3 4">3MR10-3</strain>
    </source>
</reference>
<dbReference type="InterPro" id="IPR003488">
    <property type="entry name" value="DprA"/>
</dbReference>
<dbReference type="PANTHER" id="PTHR43022">
    <property type="entry name" value="PROTEIN SMF"/>
    <property type="match status" value="1"/>
</dbReference>
<sequence length="292" mass="32904">MKYEELSTIEKTIVKLTYCKGIGLVGKWKIVKFHEHFQADVFSADDVIQIAQIRQYKSLFRASFQAISEDWLQENLKNQQYITWLSPNYPQELLELPYPPLVIFYAGNLSLLDYSCLAFVGARQSTQYSAQVIHKLLPALVQKRFVIVSGLAKGVDRMSHEMAIRSGGLTIGVIGCGLDICYPREVLPLFSEMRKNHLVLSEYPQKTPIKKHHFPMRNRIIAGLSKATCVIEAKERSGSLITAQLALDYGKEVFAVPGEILTGQSDGCHRLIQDGAKCVISVQDILEELPNF</sequence>
<dbReference type="InterPro" id="IPR057666">
    <property type="entry name" value="DrpA_SLOG"/>
</dbReference>
<feature type="domain" description="Smf/DprA SLOG" evidence="2">
    <location>
        <begin position="81"/>
        <end position="289"/>
    </location>
</feature>
<dbReference type="Gene3D" id="3.40.50.450">
    <property type="match status" value="1"/>
</dbReference>
<name>A0A091C3H5_9ENTE</name>
<evidence type="ECO:0000313" key="3">
    <source>
        <dbReference type="EMBL" id="KFN90642.1"/>
    </source>
</evidence>
<dbReference type="Proteomes" id="UP000029381">
    <property type="component" value="Unassembled WGS sequence"/>
</dbReference>
<dbReference type="NCBIfam" id="TIGR00732">
    <property type="entry name" value="dprA"/>
    <property type="match status" value="1"/>
</dbReference>